<evidence type="ECO:0000256" key="1">
    <source>
        <dbReference type="SAM" id="Phobius"/>
    </source>
</evidence>
<dbReference type="EMBL" id="JADXDR010000033">
    <property type="protein sequence ID" value="KAI7844058.1"/>
    <property type="molecule type" value="Genomic_DNA"/>
</dbReference>
<keyword evidence="1" id="KW-1133">Transmembrane helix</keyword>
<evidence type="ECO:0000313" key="3">
    <source>
        <dbReference type="Proteomes" id="UP001205105"/>
    </source>
</evidence>
<evidence type="ECO:0000313" key="2">
    <source>
        <dbReference type="EMBL" id="KAI7844058.1"/>
    </source>
</evidence>
<accession>A0AAD5DWW4</accession>
<keyword evidence="1" id="KW-0472">Membrane</keyword>
<keyword evidence="3" id="KW-1185">Reference proteome</keyword>
<proteinExistence type="predicted"/>
<gene>
    <name evidence="2" type="ORF">COHA_002202</name>
</gene>
<reference evidence="2" key="1">
    <citation type="submission" date="2020-11" db="EMBL/GenBank/DDBJ databases">
        <title>Chlorella ohadii genome sequencing and assembly.</title>
        <authorList>
            <person name="Murik O."/>
            <person name="Treves H."/>
            <person name="Kedem I."/>
            <person name="Shotland Y."/>
            <person name="Kaplan A."/>
        </authorList>
    </citation>
    <scope>NUCLEOTIDE SEQUENCE</scope>
    <source>
        <strain evidence="2">1</strain>
    </source>
</reference>
<feature type="transmembrane region" description="Helical" evidence="1">
    <location>
        <begin position="39"/>
        <end position="55"/>
    </location>
</feature>
<organism evidence="2 3">
    <name type="scientific">Chlorella ohadii</name>
    <dbReference type="NCBI Taxonomy" id="2649997"/>
    <lineage>
        <taxon>Eukaryota</taxon>
        <taxon>Viridiplantae</taxon>
        <taxon>Chlorophyta</taxon>
        <taxon>core chlorophytes</taxon>
        <taxon>Trebouxiophyceae</taxon>
        <taxon>Chlorellales</taxon>
        <taxon>Chlorellaceae</taxon>
        <taxon>Chlorella clade</taxon>
        <taxon>Chlorella</taxon>
    </lineage>
</organism>
<keyword evidence="1" id="KW-0812">Transmembrane</keyword>
<protein>
    <submittedName>
        <fullName evidence="2">Uncharacterized protein</fullName>
    </submittedName>
</protein>
<sequence>MSQRDRALLCSLAAVSAGNIAWRRLAPARFAKWSCLTSVAMRCLTLGLGVAAYTMRAQLDEAGPPVGPPASTPLGITVEAVVVLVRLLFASLAPFMLLFHTTWHLRLGWSALAQAVLVGTTVRHARHVCGASSLSCPAVHAAVRRVYRGMQVAACLTPLPVWAALPDPSPEDQCTALVAFFQLAIGLLLPVLWQVLTEARFFQLHQRERRAAGLSPERGPEAAVYHFVWQATMEGMGLQATMLAWILLSTCWDQLSFLVRSTPVAAAP</sequence>
<dbReference type="AlphaFoldDB" id="A0AAD5DWW4"/>
<dbReference type="Proteomes" id="UP001205105">
    <property type="component" value="Unassembled WGS sequence"/>
</dbReference>
<feature type="transmembrane region" description="Helical" evidence="1">
    <location>
        <begin position="176"/>
        <end position="196"/>
    </location>
</feature>
<comment type="caution">
    <text evidence="2">The sequence shown here is derived from an EMBL/GenBank/DDBJ whole genome shotgun (WGS) entry which is preliminary data.</text>
</comment>
<feature type="transmembrane region" description="Helical" evidence="1">
    <location>
        <begin position="76"/>
        <end position="99"/>
    </location>
</feature>
<name>A0AAD5DWW4_9CHLO</name>